<sequence>MCGITIFILDVAMGKTGDMDKFYSVCSQQRNAQAVIADTLAQLESAPKSANFGFIYATDAMSVEYPELLRQCKAVTGIKHWLGTLGLGVISSGKEYYDSPAVSILLADFDIQEFSMLPLITDSHQVAESITTPRDFVTHFGIVHGDPLHESTQELVAHLHASLEHGFLVGGLTSSQHDQFQVAGDLYSGGISGALFSENIMVQTTLSQGCSPVGDKHVVTRFQQNVAFTLDHEPALDVLLRDFGLASKEALEETFEEVFVGICIPGSDRNDYVVRNLVGVDVERQLFAINDYLQDEAEIIFCERNPQTAIDDMQQMLESLKKRINKPIKGGLYVSCLGRGREQFGEHSEEIKMIHEALGDFPLTGFFANGEIHHDKLYGYTGVLTIFT</sequence>
<evidence type="ECO:0000259" key="6">
    <source>
        <dbReference type="SMART" id="SM00897"/>
    </source>
</evidence>
<evidence type="ECO:0000256" key="5">
    <source>
        <dbReference type="ARBA" id="ARBA00023136"/>
    </source>
</evidence>
<dbReference type="GO" id="GO:0005886">
    <property type="term" value="C:plasma membrane"/>
    <property type="evidence" value="ECO:0007669"/>
    <property type="project" value="UniProtKB-SubCell"/>
</dbReference>
<organism evidence="8">
    <name type="scientific">uncultured Thiotrichaceae bacterium</name>
    <dbReference type="NCBI Taxonomy" id="298394"/>
    <lineage>
        <taxon>Bacteria</taxon>
        <taxon>Pseudomonadati</taxon>
        <taxon>Pseudomonadota</taxon>
        <taxon>Gammaproteobacteria</taxon>
        <taxon>Thiotrichales</taxon>
        <taxon>Thiotrichaceae</taxon>
        <taxon>environmental samples</taxon>
    </lineage>
</organism>
<proteinExistence type="predicted"/>
<keyword evidence="4" id="KW-1133">Transmembrane helix</keyword>
<protein>
    <recommendedName>
        <fullName evidence="9">Histidine kinase</fullName>
    </recommendedName>
</protein>
<dbReference type="Pfam" id="PF10442">
    <property type="entry name" value="FIST_C"/>
    <property type="match status" value="1"/>
</dbReference>
<keyword evidence="2" id="KW-1003">Cell membrane</keyword>
<feature type="domain" description="FIST" evidence="6">
    <location>
        <begin position="49"/>
        <end position="234"/>
    </location>
</feature>
<dbReference type="Pfam" id="PF08495">
    <property type="entry name" value="FIST"/>
    <property type="match status" value="1"/>
</dbReference>
<evidence type="ECO:0000256" key="4">
    <source>
        <dbReference type="ARBA" id="ARBA00022989"/>
    </source>
</evidence>
<evidence type="ECO:0000256" key="2">
    <source>
        <dbReference type="ARBA" id="ARBA00022475"/>
    </source>
</evidence>
<feature type="domain" description="FIST C-domain" evidence="7">
    <location>
        <begin position="235"/>
        <end position="375"/>
    </location>
</feature>
<evidence type="ECO:0000259" key="7">
    <source>
        <dbReference type="SMART" id="SM01204"/>
    </source>
</evidence>
<dbReference type="EMBL" id="CACVAY010000055">
    <property type="protein sequence ID" value="CAA6812363.1"/>
    <property type="molecule type" value="Genomic_DNA"/>
</dbReference>
<dbReference type="PIRSF" id="PIRSF018953">
    <property type="entry name" value="UCP018953"/>
    <property type="match status" value="1"/>
</dbReference>
<keyword evidence="3" id="KW-0812">Transmembrane</keyword>
<dbReference type="InterPro" id="IPR016741">
    <property type="entry name" value="UCP018953"/>
</dbReference>
<dbReference type="InterPro" id="IPR019494">
    <property type="entry name" value="FIST_C"/>
</dbReference>
<name>A0A6S6TBB1_9GAMM</name>
<dbReference type="InterPro" id="IPR013702">
    <property type="entry name" value="FIST_domain_N"/>
</dbReference>
<accession>A0A6S6TBB1</accession>
<evidence type="ECO:0000256" key="1">
    <source>
        <dbReference type="ARBA" id="ARBA00004651"/>
    </source>
</evidence>
<dbReference type="PANTHER" id="PTHR14939">
    <property type="entry name" value="F-BOX ONLY PROTEIN 22"/>
    <property type="match status" value="1"/>
</dbReference>
<dbReference type="SMART" id="SM01204">
    <property type="entry name" value="FIST_C"/>
    <property type="match status" value="1"/>
</dbReference>
<dbReference type="AlphaFoldDB" id="A0A6S6TBB1"/>
<evidence type="ECO:0008006" key="9">
    <source>
        <dbReference type="Google" id="ProtNLM"/>
    </source>
</evidence>
<evidence type="ECO:0000256" key="3">
    <source>
        <dbReference type="ARBA" id="ARBA00022692"/>
    </source>
</evidence>
<dbReference type="SMART" id="SM00897">
    <property type="entry name" value="FIST"/>
    <property type="match status" value="1"/>
</dbReference>
<keyword evidence="5" id="KW-0472">Membrane</keyword>
<evidence type="ECO:0000313" key="8">
    <source>
        <dbReference type="EMBL" id="CAA6812363.1"/>
    </source>
</evidence>
<dbReference type="PANTHER" id="PTHR14939:SF5">
    <property type="entry name" value="F-BOX ONLY PROTEIN 22"/>
    <property type="match status" value="1"/>
</dbReference>
<gene>
    <name evidence="8" type="ORF">HELGO_WM37845</name>
</gene>
<reference evidence="8" key="1">
    <citation type="submission" date="2020-01" db="EMBL/GenBank/DDBJ databases">
        <authorList>
            <person name="Meier V. D."/>
            <person name="Meier V D."/>
        </authorList>
    </citation>
    <scope>NUCLEOTIDE SEQUENCE</scope>
    <source>
        <strain evidence="8">HLG_WM_MAG_07</strain>
    </source>
</reference>
<comment type="subcellular location">
    <subcellularLocation>
        <location evidence="1">Cell membrane</location>
        <topology evidence="1">Multi-pass membrane protein</topology>
    </subcellularLocation>
</comment>